<dbReference type="Gene3D" id="3.60.10.10">
    <property type="entry name" value="Endonuclease/exonuclease/phosphatase"/>
    <property type="match status" value="1"/>
</dbReference>
<dbReference type="Proteomes" id="UP000054498">
    <property type="component" value="Unassembled WGS sequence"/>
</dbReference>
<dbReference type="STRING" id="145388.A0A0D2L318"/>
<dbReference type="OrthoDB" id="10253982at2759"/>
<reference evidence="2 3" key="1">
    <citation type="journal article" date="2013" name="BMC Genomics">
        <title>Reconstruction of the lipid metabolism for the microalga Monoraphidium neglectum from its genome sequence reveals characteristics suitable for biofuel production.</title>
        <authorList>
            <person name="Bogen C."/>
            <person name="Al-Dilaimi A."/>
            <person name="Albersmeier A."/>
            <person name="Wichmann J."/>
            <person name="Grundmann M."/>
            <person name="Rupp O."/>
            <person name="Lauersen K.J."/>
            <person name="Blifernez-Klassen O."/>
            <person name="Kalinowski J."/>
            <person name="Goesmann A."/>
            <person name="Mussgnug J.H."/>
            <person name="Kruse O."/>
        </authorList>
    </citation>
    <scope>NUCLEOTIDE SEQUENCE [LARGE SCALE GENOMIC DNA]</scope>
    <source>
        <strain evidence="2 3">SAG 48.87</strain>
    </source>
</reference>
<proteinExistence type="predicted"/>
<keyword evidence="3" id="KW-1185">Reference proteome</keyword>
<evidence type="ECO:0000313" key="2">
    <source>
        <dbReference type="EMBL" id="KIZ01634.1"/>
    </source>
</evidence>
<accession>A0A0D2L318</accession>
<dbReference type="AlphaFoldDB" id="A0A0D2L318"/>
<dbReference type="KEGG" id="mng:MNEG_6324"/>
<gene>
    <name evidence="2" type="ORF">MNEG_6324</name>
</gene>
<feature type="region of interest" description="Disordered" evidence="1">
    <location>
        <begin position="393"/>
        <end position="440"/>
    </location>
</feature>
<dbReference type="SUPFAM" id="SSF56219">
    <property type="entry name" value="DNase I-like"/>
    <property type="match status" value="1"/>
</dbReference>
<evidence type="ECO:0000313" key="3">
    <source>
        <dbReference type="Proteomes" id="UP000054498"/>
    </source>
</evidence>
<dbReference type="InterPro" id="IPR036691">
    <property type="entry name" value="Endo/exonu/phosph_ase_sf"/>
</dbReference>
<evidence type="ECO:0008006" key="4">
    <source>
        <dbReference type="Google" id="ProtNLM"/>
    </source>
</evidence>
<dbReference type="InterPro" id="IPR050410">
    <property type="entry name" value="CCR4/nocturin_mRNA_transcr"/>
</dbReference>
<feature type="compositionally biased region" description="Low complexity" evidence="1">
    <location>
        <begin position="513"/>
        <end position="522"/>
    </location>
</feature>
<dbReference type="EMBL" id="KK101236">
    <property type="protein sequence ID" value="KIZ01634.1"/>
    <property type="molecule type" value="Genomic_DNA"/>
</dbReference>
<evidence type="ECO:0000256" key="1">
    <source>
        <dbReference type="SAM" id="MobiDB-lite"/>
    </source>
</evidence>
<dbReference type="PANTHER" id="PTHR12121:SF100">
    <property type="entry name" value="POLY(A)-SPECIFIC RIBONUCLEASE"/>
    <property type="match status" value="1"/>
</dbReference>
<name>A0A0D2L318_9CHLO</name>
<dbReference type="PANTHER" id="PTHR12121">
    <property type="entry name" value="CARBON CATABOLITE REPRESSOR PROTEIN 4"/>
    <property type="match status" value="1"/>
</dbReference>
<feature type="compositionally biased region" description="Basic and acidic residues" evidence="1">
    <location>
        <begin position="501"/>
        <end position="510"/>
    </location>
</feature>
<dbReference type="GO" id="GO:0000175">
    <property type="term" value="F:3'-5'-RNA exonuclease activity"/>
    <property type="evidence" value="ECO:0007669"/>
    <property type="project" value="TreeGrafter"/>
</dbReference>
<organism evidence="2 3">
    <name type="scientific">Monoraphidium neglectum</name>
    <dbReference type="NCBI Taxonomy" id="145388"/>
    <lineage>
        <taxon>Eukaryota</taxon>
        <taxon>Viridiplantae</taxon>
        <taxon>Chlorophyta</taxon>
        <taxon>core chlorophytes</taxon>
        <taxon>Chlorophyceae</taxon>
        <taxon>CS clade</taxon>
        <taxon>Sphaeropleales</taxon>
        <taxon>Selenastraceae</taxon>
        <taxon>Monoraphidium</taxon>
    </lineage>
</organism>
<protein>
    <recommendedName>
        <fullName evidence="4">Endonuclease/exonuclease/phosphatase domain-containing protein</fullName>
    </recommendedName>
</protein>
<feature type="region of interest" description="Disordered" evidence="1">
    <location>
        <begin position="293"/>
        <end position="320"/>
    </location>
</feature>
<sequence>MQAGGADAAPVRVLVEVHDSVLQRDARLERWRKAAQDQGIGLELVVTSKLQGRVPQVTVVGDNTHAAGPAVAAAHGARGAVVVTADWVQNCIRCGVRLGWERFLHTAIAAEEEDDPEGQAQRAEAERAWALVSDSITGRAGAAPEDLAKAWFRRRFPGRGPLSDLRRAWVDTSLGPTRGGGAAFKVVTWNKLATEGFLGSNGGPKWYVDEKYRTWSHRGKLILEQLERIDADIILLQEVSSTKDEWYGVIKEWADRRGYLCSTGALECRIMVRASRFQVLQWGTVSFQGACEAPRQPAEDGAHPSGDGSVREGEGGDAAPAEVQWADDPWSIVSRIPDCTAVAALRCKVSGRLLVAASMHVINETWLEGVKVLMTHTACRFVQQFAARAQRKHGAFVPPARGGPSHTTRGSGGGGGASGDAGGSAGGIKSSGGVKSSGGGGGAGDVPIILGGDFNSVPGHIFDPCQLPHDLLSTGRLPPSSPGHPHTWNLWWQQERRRRTRLDPGHDPKRARAAAPAHPPAGRSDELRLSLGPLQSGAVAATGAEPALTFYGPRLAATLDYVWVTPGALEAVGWLAMPWETPGNGYGDEEGRPVAYSAVGALRAPDEAMRTLTWLPHDRFPSDHIPVGVELQLR</sequence>
<feature type="region of interest" description="Disordered" evidence="1">
    <location>
        <begin position="501"/>
        <end position="526"/>
    </location>
</feature>
<feature type="compositionally biased region" description="Gly residues" evidence="1">
    <location>
        <begin position="410"/>
        <end position="440"/>
    </location>
</feature>
<dbReference type="RefSeq" id="XP_013900653.1">
    <property type="nucleotide sequence ID" value="XM_014045199.1"/>
</dbReference>
<dbReference type="GeneID" id="25739200"/>